<reference evidence="7 8" key="1">
    <citation type="submission" date="2012-02" db="EMBL/GenBank/DDBJ databases">
        <title>Complete sequence of chromosome of Singulisphaera acidiphila DSM 18658.</title>
        <authorList>
            <consortium name="US DOE Joint Genome Institute (JGI-PGF)"/>
            <person name="Lucas S."/>
            <person name="Copeland A."/>
            <person name="Lapidus A."/>
            <person name="Glavina del Rio T."/>
            <person name="Dalin E."/>
            <person name="Tice H."/>
            <person name="Bruce D."/>
            <person name="Goodwin L."/>
            <person name="Pitluck S."/>
            <person name="Peters L."/>
            <person name="Ovchinnikova G."/>
            <person name="Chertkov O."/>
            <person name="Kyrpides N."/>
            <person name="Mavromatis K."/>
            <person name="Ivanova N."/>
            <person name="Brettin T."/>
            <person name="Detter J.C."/>
            <person name="Han C."/>
            <person name="Larimer F."/>
            <person name="Land M."/>
            <person name="Hauser L."/>
            <person name="Markowitz V."/>
            <person name="Cheng J.-F."/>
            <person name="Hugenholtz P."/>
            <person name="Woyke T."/>
            <person name="Wu D."/>
            <person name="Tindall B."/>
            <person name="Pomrenke H."/>
            <person name="Brambilla E."/>
            <person name="Klenk H.-P."/>
            <person name="Eisen J.A."/>
        </authorList>
    </citation>
    <scope>NUCLEOTIDE SEQUENCE [LARGE SCALE GENOMIC DNA]</scope>
    <source>
        <strain evidence="8">ATCC BAA-1392 / DSM 18658 / VKM B-2454 / MOB10</strain>
    </source>
</reference>
<sequence length="390" mass="42070">MNYASKYRLVLVAAAAAAFFSDLIAFLMDAKLIPFTVTHAFLLFAIACVPVLTRPPADRGQRQAVFFWCFATLVVIFVSLSWAQLGEGGQTLFRNRVFGIIFLVLMLLLFSDRQTCRFAAGAVVCVTLVSVALNIYEMFAPGTFSTNPGRSAGLYENSNKSGAALVLGMIVGLEVVSMRWQVLYALAVGVGVATTFSRSAMLGWALMASLAIAMRHGTGRFTRYALIVALAGAVSGPAVILYLEDRGMLDDNTASRANFEIGGESDEYRFEAAQFALDVIVEHPFLGRGTGASVEPPFDFVGPHNIYLALMIEHGILGGLILPALLVASTWGAASEFRPITVPLAIFLSYWGFFSHNILEERYILFVVALATSFTAAPPPPRPATPGLIS</sequence>
<dbReference type="STRING" id="886293.Sinac_3901"/>
<gene>
    <name evidence="7" type="ordered locus">Sinac_3901</name>
</gene>
<dbReference type="eggNOG" id="COG3307">
    <property type="taxonomic scope" value="Bacteria"/>
</dbReference>
<evidence type="ECO:0000256" key="4">
    <source>
        <dbReference type="ARBA" id="ARBA00023136"/>
    </source>
</evidence>
<evidence type="ECO:0000259" key="6">
    <source>
        <dbReference type="Pfam" id="PF04932"/>
    </source>
</evidence>
<feature type="transmembrane region" description="Helical" evidence="5">
    <location>
        <begin position="118"/>
        <end position="136"/>
    </location>
</feature>
<dbReference type="Proteomes" id="UP000010798">
    <property type="component" value="Chromosome"/>
</dbReference>
<feature type="transmembrane region" description="Helical" evidence="5">
    <location>
        <begin position="35"/>
        <end position="53"/>
    </location>
</feature>
<organism evidence="7 8">
    <name type="scientific">Singulisphaera acidiphila (strain ATCC BAA-1392 / DSM 18658 / VKM B-2454 / MOB10)</name>
    <dbReference type="NCBI Taxonomy" id="886293"/>
    <lineage>
        <taxon>Bacteria</taxon>
        <taxon>Pseudomonadati</taxon>
        <taxon>Planctomycetota</taxon>
        <taxon>Planctomycetia</taxon>
        <taxon>Isosphaerales</taxon>
        <taxon>Isosphaeraceae</taxon>
        <taxon>Singulisphaera</taxon>
    </lineage>
</organism>
<evidence type="ECO:0000256" key="3">
    <source>
        <dbReference type="ARBA" id="ARBA00022989"/>
    </source>
</evidence>
<dbReference type="Pfam" id="PF04932">
    <property type="entry name" value="Wzy_C"/>
    <property type="match status" value="1"/>
</dbReference>
<evidence type="ECO:0000256" key="2">
    <source>
        <dbReference type="ARBA" id="ARBA00022692"/>
    </source>
</evidence>
<dbReference type="EMBL" id="CP003364">
    <property type="protein sequence ID" value="AGA28129.1"/>
    <property type="molecule type" value="Genomic_DNA"/>
</dbReference>
<keyword evidence="2 5" id="KW-0812">Transmembrane</keyword>
<dbReference type="InterPro" id="IPR007016">
    <property type="entry name" value="O-antigen_ligase-rel_domated"/>
</dbReference>
<dbReference type="HOGENOM" id="CLU_667020_0_0_0"/>
<evidence type="ECO:0000313" key="7">
    <source>
        <dbReference type="EMBL" id="AGA28129.1"/>
    </source>
</evidence>
<dbReference type="KEGG" id="saci:Sinac_3901"/>
<keyword evidence="7" id="KW-0436">Ligase</keyword>
<dbReference type="OrthoDB" id="9791675at2"/>
<name>L0DFG7_SINAD</name>
<proteinExistence type="predicted"/>
<keyword evidence="8" id="KW-1185">Reference proteome</keyword>
<feature type="transmembrane region" description="Helical" evidence="5">
    <location>
        <begin position="91"/>
        <end position="111"/>
    </location>
</feature>
<dbReference type="InterPro" id="IPR051533">
    <property type="entry name" value="WaaL-like"/>
</dbReference>
<comment type="subcellular location">
    <subcellularLocation>
        <location evidence="1">Membrane</location>
        <topology evidence="1">Multi-pass membrane protein</topology>
    </subcellularLocation>
</comment>
<dbReference type="AlphaFoldDB" id="L0DFG7"/>
<dbReference type="GO" id="GO:0016020">
    <property type="term" value="C:membrane"/>
    <property type="evidence" value="ECO:0007669"/>
    <property type="project" value="UniProtKB-SubCell"/>
</dbReference>
<feature type="domain" description="O-antigen ligase-related" evidence="6">
    <location>
        <begin position="184"/>
        <end position="321"/>
    </location>
</feature>
<evidence type="ECO:0000313" key="8">
    <source>
        <dbReference type="Proteomes" id="UP000010798"/>
    </source>
</evidence>
<accession>L0DFG7</accession>
<dbReference type="PANTHER" id="PTHR37422:SF13">
    <property type="entry name" value="LIPOPOLYSACCHARIDE BIOSYNTHESIS PROTEIN PA4999-RELATED"/>
    <property type="match status" value="1"/>
</dbReference>
<protein>
    <submittedName>
        <fullName evidence="7">Lipid A core-O-antigen ligase-like enyme</fullName>
    </submittedName>
</protein>
<feature type="transmembrane region" description="Helical" evidence="5">
    <location>
        <begin position="65"/>
        <end position="85"/>
    </location>
</feature>
<feature type="transmembrane region" description="Helical" evidence="5">
    <location>
        <begin position="224"/>
        <end position="243"/>
    </location>
</feature>
<evidence type="ECO:0000256" key="5">
    <source>
        <dbReference type="SAM" id="Phobius"/>
    </source>
</evidence>
<dbReference type="RefSeq" id="WP_015247263.1">
    <property type="nucleotide sequence ID" value="NC_019892.1"/>
</dbReference>
<dbReference type="PANTHER" id="PTHR37422">
    <property type="entry name" value="TEICHURONIC ACID BIOSYNTHESIS PROTEIN TUAE"/>
    <property type="match status" value="1"/>
</dbReference>
<feature type="transmembrane region" description="Helical" evidence="5">
    <location>
        <begin position="306"/>
        <end position="328"/>
    </location>
</feature>
<keyword evidence="4 5" id="KW-0472">Membrane</keyword>
<feature type="transmembrane region" description="Helical" evidence="5">
    <location>
        <begin position="182"/>
        <end position="212"/>
    </location>
</feature>
<dbReference type="GO" id="GO:0016874">
    <property type="term" value="F:ligase activity"/>
    <property type="evidence" value="ECO:0007669"/>
    <property type="project" value="UniProtKB-KW"/>
</dbReference>
<keyword evidence="3 5" id="KW-1133">Transmembrane helix</keyword>
<evidence type="ECO:0000256" key="1">
    <source>
        <dbReference type="ARBA" id="ARBA00004141"/>
    </source>
</evidence>